<feature type="transmembrane region" description="Helical" evidence="5">
    <location>
        <begin position="84"/>
        <end position="104"/>
    </location>
</feature>
<evidence type="ECO:0000313" key="7">
    <source>
        <dbReference type="EMBL" id="KAK4038940.1"/>
    </source>
</evidence>
<dbReference type="PANTHER" id="PTHR37451">
    <property type="entry name" value="MARVEL DOMAIN"/>
    <property type="match status" value="1"/>
</dbReference>
<feature type="transmembrane region" description="Helical" evidence="5">
    <location>
        <begin position="116"/>
        <end position="138"/>
    </location>
</feature>
<protein>
    <submittedName>
        <fullName evidence="7">Membrane-associating domain-containing protein</fullName>
    </submittedName>
</protein>
<evidence type="ECO:0000256" key="3">
    <source>
        <dbReference type="ARBA" id="ARBA00022989"/>
    </source>
</evidence>
<comment type="subcellular location">
    <subcellularLocation>
        <location evidence="1">Membrane</location>
        <topology evidence="1">Multi-pass membrane protein</topology>
    </subcellularLocation>
</comment>
<reference evidence="8" key="1">
    <citation type="journal article" date="2023" name="Mol. Phylogenet. Evol.">
        <title>Genome-scale phylogeny and comparative genomics of the fungal order Sordariales.</title>
        <authorList>
            <person name="Hensen N."/>
            <person name="Bonometti L."/>
            <person name="Westerberg I."/>
            <person name="Brannstrom I.O."/>
            <person name="Guillou S."/>
            <person name="Cros-Aarteil S."/>
            <person name="Calhoun S."/>
            <person name="Haridas S."/>
            <person name="Kuo A."/>
            <person name="Mondo S."/>
            <person name="Pangilinan J."/>
            <person name="Riley R."/>
            <person name="LaButti K."/>
            <person name="Andreopoulos B."/>
            <person name="Lipzen A."/>
            <person name="Chen C."/>
            <person name="Yan M."/>
            <person name="Daum C."/>
            <person name="Ng V."/>
            <person name="Clum A."/>
            <person name="Steindorff A."/>
            <person name="Ohm R.A."/>
            <person name="Martin F."/>
            <person name="Silar P."/>
            <person name="Natvig D.O."/>
            <person name="Lalanne C."/>
            <person name="Gautier V."/>
            <person name="Ament-Velasquez S.L."/>
            <person name="Kruys A."/>
            <person name="Hutchinson M.I."/>
            <person name="Powell A.J."/>
            <person name="Barry K."/>
            <person name="Miller A.N."/>
            <person name="Grigoriev I.V."/>
            <person name="Debuchy R."/>
            <person name="Gladieux P."/>
            <person name="Hiltunen Thoren M."/>
            <person name="Johannesson H."/>
        </authorList>
    </citation>
    <scope>NUCLEOTIDE SEQUENCE [LARGE SCALE GENOMIC DNA]</scope>
    <source>
        <strain evidence="8">CBS 284.82</strain>
    </source>
</reference>
<keyword evidence="8" id="KW-1185">Reference proteome</keyword>
<dbReference type="EMBL" id="MU854415">
    <property type="protein sequence ID" value="KAK4038940.1"/>
    <property type="molecule type" value="Genomic_DNA"/>
</dbReference>
<dbReference type="InterPro" id="IPR008253">
    <property type="entry name" value="Marvel"/>
</dbReference>
<evidence type="ECO:0000313" key="8">
    <source>
        <dbReference type="Proteomes" id="UP001303115"/>
    </source>
</evidence>
<dbReference type="Proteomes" id="UP001303115">
    <property type="component" value="Unassembled WGS sequence"/>
</dbReference>
<keyword evidence="2 5" id="KW-0812">Transmembrane</keyword>
<organism evidence="7 8">
    <name type="scientific">Parachaetomium inaequale</name>
    <dbReference type="NCBI Taxonomy" id="2588326"/>
    <lineage>
        <taxon>Eukaryota</taxon>
        <taxon>Fungi</taxon>
        <taxon>Dikarya</taxon>
        <taxon>Ascomycota</taxon>
        <taxon>Pezizomycotina</taxon>
        <taxon>Sordariomycetes</taxon>
        <taxon>Sordariomycetidae</taxon>
        <taxon>Sordariales</taxon>
        <taxon>Chaetomiaceae</taxon>
        <taxon>Parachaetomium</taxon>
    </lineage>
</organism>
<name>A0AAN6PFC1_9PEZI</name>
<dbReference type="AlphaFoldDB" id="A0AAN6PFC1"/>
<evidence type="ECO:0000256" key="2">
    <source>
        <dbReference type="ARBA" id="ARBA00022692"/>
    </source>
</evidence>
<keyword evidence="4 5" id="KW-0472">Membrane</keyword>
<dbReference type="PANTHER" id="PTHR37451:SF5">
    <property type="entry name" value="MARVEL DOMAIN-CONTAINING PROTEIN"/>
    <property type="match status" value="1"/>
</dbReference>
<feature type="transmembrane region" description="Helical" evidence="5">
    <location>
        <begin position="43"/>
        <end position="63"/>
    </location>
</feature>
<accession>A0AAN6PFC1</accession>
<evidence type="ECO:0000259" key="6">
    <source>
        <dbReference type="Pfam" id="PF01284"/>
    </source>
</evidence>
<keyword evidence="3 5" id="KW-1133">Transmembrane helix</keyword>
<dbReference type="Pfam" id="PF01284">
    <property type="entry name" value="MARVEL"/>
    <property type="match status" value="1"/>
</dbReference>
<feature type="domain" description="MARVEL" evidence="6">
    <location>
        <begin position="5"/>
        <end position="131"/>
    </location>
</feature>
<sequence length="163" mass="17321">MSFPLMLIIRATQGVFALLVLILSGFVANWYNTTTTFSSPSQVNFLVFAAVWSFVSLACIEVLPRFLPRIPKAYIAAPFDLANALFYFAGFAALAAFLSGLLFCRGDVCHAAQADVAFGAFSFAIWAASAAMTCMEVFNKARRSGVPASGTGAVPPGMKEAAV</sequence>
<comment type="caution">
    <text evidence="7">The sequence shown here is derived from an EMBL/GenBank/DDBJ whole genome shotgun (WGS) entry which is preliminary data.</text>
</comment>
<dbReference type="GO" id="GO:0016020">
    <property type="term" value="C:membrane"/>
    <property type="evidence" value="ECO:0007669"/>
    <property type="project" value="UniProtKB-SubCell"/>
</dbReference>
<evidence type="ECO:0000256" key="4">
    <source>
        <dbReference type="ARBA" id="ARBA00023136"/>
    </source>
</evidence>
<evidence type="ECO:0000256" key="5">
    <source>
        <dbReference type="SAM" id="Phobius"/>
    </source>
</evidence>
<feature type="transmembrane region" description="Helical" evidence="5">
    <location>
        <begin position="7"/>
        <end position="31"/>
    </location>
</feature>
<evidence type="ECO:0000256" key="1">
    <source>
        <dbReference type="ARBA" id="ARBA00004141"/>
    </source>
</evidence>
<gene>
    <name evidence="7" type="ORF">C8A01DRAFT_37124</name>
</gene>
<proteinExistence type="predicted"/>